<dbReference type="NCBIfam" id="NF005884">
    <property type="entry name" value="PRK07846.1"/>
    <property type="match status" value="1"/>
</dbReference>
<keyword evidence="7 11" id="KW-0676">Redox-active center</keyword>
<dbReference type="InterPro" id="IPR050151">
    <property type="entry name" value="Class-I_Pyr_Nuc-Dis_Oxidored"/>
</dbReference>
<keyword evidence="9" id="KW-0547">Nucleotide-binding</keyword>
<dbReference type="EMBL" id="CP062789">
    <property type="protein sequence ID" value="QOK21944.1"/>
    <property type="molecule type" value="Genomic_DNA"/>
</dbReference>
<keyword evidence="2 11" id="KW-0285">Flavoprotein</keyword>
<feature type="binding site" evidence="9">
    <location>
        <begin position="183"/>
        <end position="190"/>
    </location>
    <ligand>
        <name>NAD(+)</name>
        <dbReference type="ChEBI" id="CHEBI:57540"/>
    </ligand>
</feature>
<dbReference type="GO" id="GO:0004148">
    <property type="term" value="F:dihydrolipoyl dehydrogenase (NADH) activity"/>
    <property type="evidence" value="ECO:0007669"/>
    <property type="project" value="TreeGrafter"/>
</dbReference>
<reference evidence="14 15" key="1">
    <citation type="submission" date="2020-10" db="EMBL/GenBank/DDBJ databases">
        <title>Janibacter indicus TT2 genome sequence.</title>
        <authorList>
            <person name="Lee K."/>
            <person name="Ganzorig M."/>
        </authorList>
    </citation>
    <scope>NUCLEOTIDE SEQUENCE [LARGE SCALE GENOMIC DNA]</scope>
    <source>
        <strain evidence="14 15">TT2</strain>
    </source>
</reference>
<feature type="active site" description="Proton acceptor" evidence="8">
    <location>
        <position position="445"/>
    </location>
</feature>
<dbReference type="InterPro" id="IPR016156">
    <property type="entry name" value="FAD/NAD-linked_Rdtase_dimer_sf"/>
</dbReference>
<evidence type="ECO:0000256" key="7">
    <source>
        <dbReference type="ARBA" id="ARBA00023284"/>
    </source>
</evidence>
<dbReference type="NCBIfam" id="TIGR03452">
    <property type="entry name" value="mycothione_red"/>
    <property type="match status" value="1"/>
</dbReference>
<evidence type="ECO:0000259" key="12">
    <source>
        <dbReference type="Pfam" id="PF02852"/>
    </source>
</evidence>
<feature type="binding site" evidence="9">
    <location>
        <position position="49"/>
    </location>
    <ligand>
        <name>FAD</name>
        <dbReference type="ChEBI" id="CHEBI:57692"/>
    </ligand>
</feature>
<comment type="similarity">
    <text evidence="1 11">Belongs to the class-I pyridine nucleotide-disulfide oxidoreductase family.</text>
</comment>
<keyword evidence="6" id="KW-1015">Disulfide bond</keyword>
<dbReference type="Pfam" id="PF02852">
    <property type="entry name" value="Pyr_redox_dim"/>
    <property type="match status" value="1"/>
</dbReference>
<feature type="binding site" evidence="9">
    <location>
        <position position="269"/>
    </location>
    <ligand>
        <name>NAD(+)</name>
        <dbReference type="ChEBI" id="CHEBI:57540"/>
    </ligand>
</feature>
<sequence length="474" mass="50951">MIDVDIAVIGSGSGNSLLTDDLSDRTFAMIEGGAVFGGTCLNVGCIPTKMYVHVAEIATAVREGGRLGVDATLERVRFTDVRDRVFGRIDPISAAGEAYRRDEEGVHLLRGRARFTGPRELEVALLDRGTEQVRARQVVVATGSHAVIPDELAAAAEREGVELHTSDTVMRLPDLPARMLVVGAGYIAMEMAHVFSAFGTEVVVSARGDRLLRHLDGDISAAFTAAAAEQWDVRFRTTVTDMRRTSSGVTATLSDGSTVDTDVVLVATGRRPSTQDMGLDVAGVEVHDDDRVVVDEHGRTTADGVWSLGDASSPFQLKHVANHEARVVAHNLAHPDDLQSYTHTAVPAAVFTHPQIASVGLTEEEARAQGLDISVKVQRYGDTAYGWAMEDTSSLCKVIADRRTGRLVGGHLVGPQASTLIQPLIQMMAFDQPVADMVRGQYWIHPALTEVVENALLGLDFNPPEDHVESPPLA</sequence>
<keyword evidence="4 11" id="KW-0560">Oxidoreductase</keyword>
<dbReference type="InterPro" id="IPR036188">
    <property type="entry name" value="FAD/NAD-bd_sf"/>
</dbReference>
<evidence type="ECO:0000256" key="9">
    <source>
        <dbReference type="PIRSR" id="PIRSR000350-3"/>
    </source>
</evidence>
<dbReference type="PRINTS" id="PR00411">
    <property type="entry name" value="PNDRDTASEI"/>
</dbReference>
<comment type="cofactor">
    <cofactor evidence="9">
        <name>FAD</name>
        <dbReference type="ChEBI" id="CHEBI:57692"/>
    </cofactor>
    <text evidence="9">Binds 1 FAD per subunit.</text>
</comment>
<dbReference type="Proteomes" id="UP000593998">
    <property type="component" value="Chromosome"/>
</dbReference>
<protein>
    <submittedName>
        <fullName evidence="14">Mycothione reductase</fullName>
        <ecNumber evidence="14">1.8.1.15</ecNumber>
    </submittedName>
</protein>
<dbReference type="InterPro" id="IPR023753">
    <property type="entry name" value="FAD/NAD-binding_dom"/>
</dbReference>
<dbReference type="EC" id="1.8.1.15" evidence="14"/>
<organism evidence="14 15">
    <name type="scientific">Janibacter indicus</name>
    <dbReference type="NCBI Taxonomy" id="857417"/>
    <lineage>
        <taxon>Bacteria</taxon>
        <taxon>Bacillati</taxon>
        <taxon>Actinomycetota</taxon>
        <taxon>Actinomycetes</taxon>
        <taxon>Micrococcales</taxon>
        <taxon>Intrasporangiaceae</taxon>
        <taxon>Janibacter</taxon>
    </lineage>
</organism>
<dbReference type="PIRSF" id="PIRSF000350">
    <property type="entry name" value="Mercury_reductase_MerA"/>
    <property type="match status" value="1"/>
</dbReference>
<dbReference type="PRINTS" id="PR00368">
    <property type="entry name" value="FADPNR"/>
</dbReference>
<feature type="binding site" evidence="9">
    <location>
        <position position="310"/>
    </location>
    <ligand>
        <name>FAD</name>
        <dbReference type="ChEBI" id="CHEBI:57692"/>
    </ligand>
</feature>
<dbReference type="InterPro" id="IPR012999">
    <property type="entry name" value="Pyr_OxRdtase_I_AS"/>
</dbReference>
<evidence type="ECO:0000256" key="1">
    <source>
        <dbReference type="ARBA" id="ARBA00007532"/>
    </source>
</evidence>
<evidence type="ECO:0000256" key="10">
    <source>
        <dbReference type="PIRSR" id="PIRSR000350-4"/>
    </source>
</evidence>
<accession>A0A7L9IXS9</accession>
<dbReference type="SUPFAM" id="SSF51905">
    <property type="entry name" value="FAD/NAD(P)-binding domain"/>
    <property type="match status" value="1"/>
</dbReference>
<keyword evidence="5 9" id="KW-0520">NAD</keyword>
<evidence type="ECO:0000256" key="3">
    <source>
        <dbReference type="ARBA" id="ARBA00022827"/>
    </source>
</evidence>
<dbReference type="GO" id="GO:0050627">
    <property type="term" value="F:mycothione reductase [NAD(P)H] activity"/>
    <property type="evidence" value="ECO:0007669"/>
    <property type="project" value="UniProtKB-EC"/>
</dbReference>
<evidence type="ECO:0000256" key="2">
    <source>
        <dbReference type="ARBA" id="ARBA00022630"/>
    </source>
</evidence>
<evidence type="ECO:0000259" key="13">
    <source>
        <dbReference type="Pfam" id="PF07992"/>
    </source>
</evidence>
<dbReference type="SUPFAM" id="SSF55424">
    <property type="entry name" value="FAD/NAD-linked reductases, dimerisation (C-terminal) domain"/>
    <property type="match status" value="1"/>
</dbReference>
<feature type="domain" description="Pyridine nucleotide-disulphide oxidoreductase dimerisation" evidence="12">
    <location>
        <begin position="346"/>
        <end position="455"/>
    </location>
</feature>
<name>A0A7L9IXS9_9MICO</name>
<dbReference type="GO" id="GO:0006103">
    <property type="term" value="P:2-oxoglutarate metabolic process"/>
    <property type="evidence" value="ECO:0007669"/>
    <property type="project" value="TreeGrafter"/>
</dbReference>
<dbReference type="Gene3D" id="3.50.50.60">
    <property type="entry name" value="FAD/NAD(P)-binding domain"/>
    <property type="match status" value="2"/>
</dbReference>
<evidence type="ECO:0000256" key="11">
    <source>
        <dbReference type="RuleBase" id="RU003691"/>
    </source>
</evidence>
<dbReference type="Gene3D" id="3.30.390.30">
    <property type="match status" value="1"/>
</dbReference>
<evidence type="ECO:0000256" key="8">
    <source>
        <dbReference type="PIRSR" id="PIRSR000350-2"/>
    </source>
</evidence>
<dbReference type="PANTHER" id="PTHR22912">
    <property type="entry name" value="DISULFIDE OXIDOREDUCTASE"/>
    <property type="match status" value="1"/>
</dbReference>
<evidence type="ECO:0000256" key="5">
    <source>
        <dbReference type="ARBA" id="ARBA00023027"/>
    </source>
</evidence>
<dbReference type="PANTHER" id="PTHR22912:SF217">
    <property type="entry name" value="DIHYDROLIPOYL DEHYDROGENASE"/>
    <property type="match status" value="1"/>
</dbReference>
<evidence type="ECO:0000256" key="6">
    <source>
        <dbReference type="ARBA" id="ARBA00023157"/>
    </source>
</evidence>
<dbReference type="Pfam" id="PF07992">
    <property type="entry name" value="Pyr_redox_2"/>
    <property type="match status" value="1"/>
</dbReference>
<dbReference type="InterPro" id="IPR017817">
    <property type="entry name" value="Mycothione_reductase"/>
</dbReference>
<dbReference type="GO" id="GO:0050660">
    <property type="term" value="F:flavin adenine dinucleotide binding"/>
    <property type="evidence" value="ECO:0007669"/>
    <property type="project" value="TreeGrafter"/>
</dbReference>
<dbReference type="InterPro" id="IPR004099">
    <property type="entry name" value="Pyr_nucl-diS_OxRdtase_dimer"/>
</dbReference>
<feature type="domain" description="FAD/NAD(P)-binding" evidence="13">
    <location>
        <begin position="5"/>
        <end position="324"/>
    </location>
</feature>
<evidence type="ECO:0000313" key="15">
    <source>
        <dbReference type="Proteomes" id="UP000593998"/>
    </source>
</evidence>
<feature type="binding site" evidence="9">
    <location>
        <begin position="142"/>
        <end position="144"/>
    </location>
    <ligand>
        <name>FAD</name>
        <dbReference type="ChEBI" id="CHEBI:57692"/>
    </ligand>
</feature>
<keyword evidence="3 9" id="KW-0274">FAD</keyword>
<feature type="disulfide bond" description="Redox-active" evidence="10">
    <location>
        <begin position="40"/>
        <end position="45"/>
    </location>
</feature>
<dbReference type="PROSITE" id="PS00076">
    <property type="entry name" value="PYRIDINE_REDOX_1"/>
    <property type="match status" value="1"/>
</dbReference>
<gene>
    <name evidence="14" type="ORF">IGS73_12580</name>
</gene>
<dbReference type="RefSeq" id="WP_192910609.1">
    <property type="nucleotide sequence ID" value="NZ_CP062789.1"/>
</dbReference>
<evidence type="ECO:0000313" key="14">
    <source>
        <dbReference type="EMBL" id="QOK21944.1"/>
    </source>
</evidence>
<dbReference type="InterPro" id="IPR001100">
    <property type="entry name" value="Pyr_nuc-diS_OxRdtase"/>
</dbReference>
<evidence type="ECO:0000256" key="4">
    <source>
        <dbReference type="ARBA" id="ARBA00023002"/>
    </source>
</evidence>
<dbReference type="AlphaFoldDB" id="A0A7L9IXS9"/>
<proteinExistence type="inferred from homology"/>